<dbReference type="EMBL" id="CP139487">
    <property type="protein sequence ID" value="WPU66919.1"/>
    <property type="molecule type" value="Genomic_DNA"/>
</dbReference>
<evidence type="ECO:0000313" key="2">
    <source>
        <dbReference type="Proteomes" id="UP001324634"/>
    </source>
</evidence>
<dbReference type="KEGG" id="psti:SOO65_09170"/>
<evidence type="ECO:0000313" key="1">
    <source>
        <dbReference type="EMBL" id="WPU66919.1"/>
    </source>
</evidence>
<dbReference type="RefSeq" id="WP_321399599.1">
    <property type="nucleotide sequence ID" value="NZ_CP139487.1"/>
</dbReference>
<evidence type="ECO:0008006" key="3">
    <source>
        <dbReference type="Google" id="ProtNLM"/>
    </source>
</evidence>
<name>A0AAX4HU76_9BACT</name>
<keyword evidence="2" id="KW-1185">Reference proteome</keyword>
<accession>A0AAX4HU76</accession>
<sequence>MKDNRCFVCKFHQEQTECTTHDQIFDGKGNSKTLPLCYNHSVELYKTGQKNFLQKHRSIFLGNFGFEGDLDLMNYFQTEPKYRAWT</sequence>
<protein>
    <recommendedName>
        <fullName evidence="3">HNH endonuclease</fullName>
    </recommendedName>
</protein>
<gene>
    <name evidence="1" type="ORF">SOO65_09170</name>
</gene>
<dbReference type="AlphaFoldDB" id="A0AAX4HU76"/>
<proteinExistence type="predicted"/>
<dbReference type="Proteomes" id="UP001324634">
    <property type="component" value="Chromosome"/>
</dbReference>
<reference evidence="1 2" key="1">
    <citation type="submission" date="2023-11" db="EMBL/GenBank/DDBJ databases">
        <title>Peredibacter starrii A3.12.</title>
        <authorList>
            <person name="Mitchell R.J."/>
        </authorList>
    </citation>
    <scope>NUCLEOTIDE SEQUENCE [LARGE SCALE GENOMIC DNA]</scope>
    <source>
        <strain evidence="1 2">A3.12</strain>
    </source>
</reference>
<organism evidence="1 2">
    <name type="scientific">Peredibacter starrii</name>
    <dbReference type="NCBI Taxonomy" id="28202"/>
    <lineage>
        <taxon>Bacteria</taxon>
        <taxon>Pseudomonadati</taxon>
        <taxon>Bdellovibrionota</taxon>
        <taxon>Bacteriovoracia</taxon>
        <taxon>Bacteriovoracales</taxon>
        <taxon>Bacteriovoracaceae</taxon>
        <taxon>Peredibacter</taxon>
    </lineage>
</organism>